<dbReference type="EMBL" id="JAQSIO010000002">
    <property type="protein sequence ID" value="MDD0814615.1"/>
    <property type="molecule type" value="Genomic_DNA"/>
</dbReference>
<comment type="caution">
    <text evidence="7">The sequence shown here is derived from an EMBL/GenBank/DDBJ whole genome shotgun (WGS) entry which is preliminary data.</text>
</comment>
<feature type="domain" description="HTH gntR-type" evidence="6">
    <location>
        <begin position="1"/>
        <end position="69"/>
    </location>
</feature>
<dbReference type="SMART" id="SM00345">
    <property type="entry name" value="HTH_GNTR"/>
    <property type="match status" value="1"/>
</dbReference>
<reference evidence="7 8" key="1">
    <citation type="submission" date="2023-02" db="EMBL/GenBank/DDBJ databases">
        <title>Bacterial whole genome sequence for Curvibacter sp. HBC28.</title>
        <authorList>
            <person name="Le V."/>
            <person name="Ko S.-R."/>
            <person name="Ahn C.-Y."/>
            <person name="Oh H.-M."/>
        </authorList>
    </citation>
    <scope>NUCLEOTIDE SEQUENCE [LARGE SCALE GENOMIC DNA]</scope>
    <source>
        <strain evidence="7 8">HBC28</strain>
    </source>
</reference>
<dbReference type="SUPFAM" id="SSF53383">
    <property type="entry name" value="PLP-dependent transferases"/>
    <property type="match status" value="1"/>
</dbReference>
<dbReference type="InterPro" id="IPR000524">
    <property type="entry name" value="Tscrpt_reg_HTH_GntR"/>
</dbReference>
<dbReference type="Proteomes" id="UP001528672">
    <property type="component" value="Unassembled WGS sequence"/>
</dbReference>
<accession>A0ABT5ME15</accession>
<dbReference type="InterPro" id="IPR015421">
    <property type="entry name" value="PyrdxlP-dep_Trfase_major"/>
</dbReference>
<dbReference type="InterPro" id="IPR036390">
    <property type="entry name" value="WH_DNA-bd_sf"/>
</dbReference>
<evidence type="ECO:0000256" key="2">
    <source>
        <dbReference type="ARBA" id="ARBA00022898"/>
    </source>
</evidence>
<dbReference type="Gene3D" id="1.10.10.10">
    <property type="entry name" value="Winged helix-like DNA-binding domain superfamily/Winged helix DNA-binding domain"/>
    <property type="match status" value="1"/>
</dbReference>
<dbReference type="PANTHER" id="PTHR46577:SF2">
    <property type="entry name" value="TRANSCRIPTIONAL REGULATORY PROTEIN"/>
    <property type="match status" value="1"/>
</dbReference>
<protein>
    <submittedName>
        <fullName evidence="7">PLP-dependent aminotransferase family protein</fullName>
    </submittedName>
</protein>
<keyword evidence="7" id="KW-0808">Transferase</keyword>
<dbReference type="InterPro" id="IPR015424">
    <property type="entry name" value="PyrdxlP-dep_Trfase"/>
</dbReference>
<dbReference type="PANTHER" id="PTHR46577">
    <property type="entry name" value="HTH-TYPE TRANSCRIPTIONAL REGULATORY PROTEIN GABR"/>
    <property type="match status" value="1"/>
</dbReference>
<evidence type="ECO:0000313" key="8">
    <source>
        <dbReference type="Proteomes" id="UP001528672"/>
    </source>
</evidence>
<keyword evidence="8" id="KW-1185">Reference proteome</keyword>
<dbReference type="PROSITE" id="PS50949">
    <property type="entry name" value="HTH_GNTR"/>
    <property type="match status" value="1"/>
</dbReference>
<dbReference type="Gene3D" id="3.90.1150.10">
    <property type="entry name" value="Aspartate Aminotransferase, domain 1"/>
    <property type="match status" value="1"/>
</dbReference>
<comment type="similarity">
    <text evidence="1">In the C-terminal section; belongs to the class-I pyridoxal-phosphate-dependent aminotransferase family.</text>
</comment>
<dbReference type="RefSeq" id="WP_273926258.1">
    <property type="nucleotide sequence ID" value="NZ_JAQSIO010000002.1"/>
</dbReference>
<organism evidence="7 8">
    <name type="scientific">Curvibacter microcysteis</name>
    <dbReference type="NCBI Taxonomy" id="3026419"/>
    <lineage>
        <taxon>Bacteria</taxon>
        <taxon>Pseudomonadati</taxon>
        <taxon>Pseudomonadota</taxon>
        <taxon>Betaproteobacteria</taxon>
        <taxon>Burkholderiales</taxon>
        <taxon>Comamonadaceae</taxon>
        <taxon>Curvibacter</taxon>
    </lineage>
</organism>
<evidence type="ECO:0000256" key="5">
    <source>
        <dbReference type="ARBA" id="ARBA00023163"/>
    </source>
</evidence>
<keyword evidence="5" id="KW-0804">Transcription</keyword>
<proteinExistence type="inferred from homology"/>
<dbReference type="InterPro" id="IPR004839">
    <property type="entry name" value="Aminotransferase_I/II_large"/>
</dbReference>
<keyword evidence="4" id="KW-0238">DNA-binding</keyword>
<dbReference type="GO" id="GO:0008483">
    <property type="term" value="F:transaminase activity"/>
    <property type="evidence" value="ECO:0007669"/>
    <property type="project" value="UniProtKB-KW"/>
</dbReference>
<evidence type="ECO:0000256" key="3">
    <source>
        <dbReference type="ARBA" id="ARBA00023015"/>
    </source>
</evidence>
<keyword evidence="7" id="KW-0032">Aminotransferase</keyword>
<evidence type="ECO:0000256" key="1">
    <source>
        <dbReference type="ARBA" id="ARBA00005384"/>
    </source>
</evidence>
<evidence type="ECO:0000313" key="7">
    <source>
        <dbReference type="EMBL" id="MDD0814615.1"/>
    </source>
</evidence>
<gene>
    <name evidence="7" type="ORF">PSQ39_08245</name>
</gene>
<dbReference type="Pfam" id="PF00155">
    <property type="entry name" value="Aminotran_1_2"/>
    <property type="match status" value="1"/>
</dbReference>
<dbReference type="CDD" id="cd00609">
    <property type="entry name" value="AAT_like"/>
    <property type="match status" value="1"/>
</dbReference>
<dbReference type="CDD" id="cd07377">
    <property type="entry name" value="WHTH_GntR"/>
    <property type="match status" value="1"/>
</dbReference>
<dbReference type="InterPro" id="IPR036388">
    <property type="entry name" value="WH-like_DNA-bd_sf"/>
</dbReference>
<dbReference type="InterPro" id="IPR051446">
    <property type="entry name" value="HTH_trans_reg/aminotransferase"/>
</dbReference>
<sequence length="476" mass="51572">MTQYERLADEFQTLIRNGTLRVGDRLPSVRLTCARREISPSTVFQAYYLLESRGLVQARPRSGYFVAAQLGEGLRLPDTSQPQEQSQSVAVNDLVVEVLKLSRRPDVQPLGSAFPDPALFPLAKLGRSLGSAMRRLAPHKLVEDLATGHARLRQQIAQRAAADGLAVSADELVVTNGAMEALNLCLQAVTQPGDLVVVESPTFYASLQALERLQLRALELPTHPEEGIDLAALEQALATQPVKACWLMSSFQNPLGALMPEAKKQAIAELLARHEVPLVEDDVYGELYFGARKPRPIKAFDSAGWVLHCGSFSKSLAPGYRVGWAAAGRWSRAVERAKVMSSLSAAVPSQVAISDYLAQGGHDLHLRRLRQTLRQQRDVALAAIAQHFPPGTRVTRPEGGYLLWVALPGAIDTRALLPLALAEGLSFMPGALFSADQGFAHCLRLNYGAVGAELLREALARLGRLACQQLGTPPGA</sequence>
<name>A0ABT5ME15_9BURK</name>
<dbReference type="Pfam" id="PF00392">
    <property type="entry name" value="GntR"/>
    <property type="match status" value="1"/>
</dbReference>
<keyword evidence="2" id="KW-0663">Pyridoxal phosphate</keyword>
<dbReference type="InterPro" id="IPR015422">
    <property type="entry name" value="PyrdxlP-dep_Trfase_small"/>
</dbReference>
<dbReference type="SUPFAM" id="SSF46785">
    <property type="entry name" value="Winged helix' DNA-binding domain"/>
    <property type="match status" value="1"/>
</dbReference>
<evidence type="ECO:0000256" key="4">
    <source>
        <dbReference type="ARBA" id="ARBA00023125"/>
    </source>
</evidence>
<keyword evidence="3" id="KW-0805">Transcription regulation</keyword>
<dbReference type="Gene3D" id="3.40.640.10">
    <property type="entry name" value="Type I PLP-dependent aspartate aminotransferase-like (Major domain)"/>
    <property type="match status" value="1"/>
</dbReference>
<evidence type="ECO:0000259" key="6">
    <source>
        <dbReference type="PROSITE" id="PS50949"/>
    </source>
</evidence>